<evidence type="ECO:0000313" key="2">
    <source>
        <dbReference type="Proteomes" id="UP000326202"/>
    </source>
</evidence>
<accession>A0A5J6ML49</accession>
<evidence type="ECO:0000313" key="1">
    <source>
        <dbReference type="EMBL" id="QEX17010.1"/>
    </source>
</evidence>
<reference evidence="1 2" key="1">
    <citation type="submission" date="2019-08" db="EMBL/GenBank/DDBJ databases">
        <title>Hyperibacter terrae gen. nov., sp. nov. and Hyperibacter viscosus sp. nov., two new members in the family Rhodospirillaceae isolated from the rhizosphere of Hypericum perforatum.</title>
        <authorList>
            <person name="Noviana Z."/>
        </authorList>
    </citation>
    <scope>NUCLEOTIDE SEQUENCE [LARGE SCALE GENOMIC DNA]</scope>
    <source>
        <strain evidence="1 2">R5913</strain>
    </source>
</reference>
<protein>
    <submittedName>
        <fullName evidence="1">Uncharacterized protein</fullName>
    </submittedName>
</protein>
<dbReference type="EMBL" id="CP042906">
    <property type="protein sequence ID" value="QEX17010.1"/>
    <property type="molecule type" value="Genomic_DNA"/>
</dbReference>
<proteinExistence type="predicted"/>
<dbReference type="RefSeq" id="WP_151177302.1">
    <property type="nucleotide sequence ID" value="NZ_CP042906.1"/>
</dbReference>
<sequence length="72" mass="8368">MFAKNRNREEVVAVGERYRKIDAALIIWEVTQTFRGPDGVPYAMLVNVNDRSQRKTVAQDALRRGIQYKRSN</sequence>
<dbReference type="OrthoDB" id="7359833at2"/>
<dbReference type="Proteomes" id="UP000326202">
    <property type="component" value="Chromosome"/>
</dbReference>
<organism evidence="1 2">
    <name type="scientific">Hypericibacter terrae</name>
    <dbReference type="NCBI Taxonomy" id="2602015"/>
    <lineage>
        <taxon>Bacteria</taxon>
        <taxon>Pseudomonadati</taxon>
        <taxon>Pseudomonadota</taxon>
        <taxon>Alphaproteobacteria</taxon>
        <taxon>Rhodospirillales</taxon>
        <taxon>Dongiaceae</taxon>
        <taxon>Hypericibacter</taxon>
    </lineage>
</organism>
<dbReference type="KEGG" id="htq:FRZ44_23060"/>
<dbReference type="AlphaFoldDB" id="A0A5J6ML49"/>
<name>A0A5J6ML49_9PROT</name>
<gene>
    <name evidence="1" type="ORF">FRZ44_23060</name>
</gene>
<keyword evidence="2" id="KW-1185">Reference proteome</keyword>